<dbReference type="Gene3D" id="3.30.565.10">
    <property type="entry name" value="Histidine kinase-like ATPase, C-terminal domain"/>
    <property type="match status" value="1"/>
</dbReference>
<accession>A0ABU0GD73</accession>
<name>A0ABU0GD73_9HYPH</name>
<evidence type="ECO:0000313" key="2">
    <source>
        <dbReference type="Proteomes" id="UP001238496"/>
    </source>
</evidence>
<comment type="caution">
    <text evidence="1">The sequence shown here is derived from an EMBL/GenBank/DDBJ whole genome shotgun (WGS) entry which is preliminary data.</text>
</comment>
<dbReference type="Proteomes" id="UP001238496">
    <property type="component" value="Unassembled WGS sequence"/>
</dbReference>
<dbReference type="InterPro" id="IPR036890">
    <property type="entry name" value="HATPase_C_sf"/>
</dbReference>
<dbReference type="RefSeq" id="WP_307377005.1">
    <property type="nucleotide sequence ID" value="NZ_JAUSUW010000018.1"/>
</dbReference>
<dbReference type="EMBL" id="JAUSUW010000018">
    <property type="protein sequence ID" value="MDQ0423302.1"/>
    <property type="molecule type" value="Genomic_DNA"/>
</dbReference>
<reference evidence="1 2" key="1">
    <citation type="submission" date="2023-07" db="EMBL/GenBank/DDBJ databases">
        <title>Genomic Encyclopedia of Type Strains, Phase IV (KMG-IV): sequencing the most valuable type-strain genomes for metagenomic binning, comparative biology and taxonomic classification.</title>
        <authorList>
            <person name="Goeker M."/>
        </authorList>
    </citation>
    <scope>NUCLEOTIDE SEQUENCE [LARGE SCALE GENOMIC DNA]</scope>
    <source>
        <strain evidence="1 2">DSM 1111</strain>
    </source>
</reference>
<evidence type="ECO:0008006" key="3">
    <source>
        <dbReference type="Google" id="ProtNLM"/>
    </source>
</evidence>
<organism evidence="1 2">
    <name type="scientific">Peteryoungia aggregata LMG 23059</name>
    <dbReference type="NCBI Taxonomy" id="1368425"/>
    <lineage>
        <taxon>Bacteria</taxon>
        <taxon>Pseudomonadati</taxon>
        <taxon>Pseudomonadota</taxon>
        <taxon>Alphaproteobacteria</taxon>
        <taxon>Hyphomicrobiales</taxon>
        <taxon>Rhizobiaceae</taxon>
        <taxon>Peteryoungia</taxon>
    </lineage>
</organism>
<protein>
    <recommendedName>
        <fullName evidence="3">DNA mismatch repair protein</fullName>
    </recommendedName>
</protein>
<proteinExistence type="predicted"/>
<gene>
    <name evidence="1" type="ORF">J2045_004354</name>
</gene>
<dbReference type="Pfam" id="PF13589">
    <property type="entry name" value="HATPase_c_3"/>
    <property type="match status" value="1"/>
</dbReference>
<evidence type="ECO:0000313" key="1">
    <source>
        <dbReference type="EMBL" id="MDQ0423302.1"/>
    </source>
</evidence>
<sequence>MATLSLLPGQDHLEKVAKTHDPLRGISEFVWNALDGDALNVSVEFDENALGGLQAIRVIDNGSGIRPTALNQEYSQLGESWKKHVERTPKYGRAMHGKEGRGRLRFYSLAGVSRWDTRFFQNGKLQSVTAIIEAAALGSCMVSDPVDVEGEQTGTTVELSRLKDTFDWLVGDEAFQQFSAVFAAYVLQYPNVVIEYNGRHVSPDKIIARKDEMAA</sequence>
<dbReference type="SUPFAM" id="SSF55874">
    <property type="entry name" value="ATPase domain of HSP90 chaperone/DNA topoisomerase II/histidine kinase"/>
    <property type="match status" value="1"/>
</dbReference>
<keyword evidence="2" id="KW-1185">Reference proteome</keyword>